<dbReference type="Proteomes" id="UP000252519">
    <property type="component" value="Unassembled WGS sequence"/>
</dbReference>
<evidence type="ECO:0000313" key="1">
    <source>
        <dbReference type="EMBL" id="RCN25583.1"/>
    </source>
</evidence>
<proteinExistence type="predicted"/>
<dbReference type="OrthoDB" id="5898847at2759"/>
<evidence type="ECO:0000313" key="2">
    <source>
        <dbReference type="Proteomes" id="UP000252519"/>
    </source>
</evidence>
<sequence length="127" mass="14562">MLTFPECGNRLCRLLNAAYTDAFEEGRPVVLILRRRRSDRNALIILFGEALADDSRMRYGNCLMFVEENEITYTMVPQTEETKSTEAIHEEFARLDFAHVAGDDITWASLLRNCECKISDVRALLGR</sequence>
<name>A0A368F0H9_ANCCA</name>
<dbReference type="AlphaFoldDB" id="A0A368F0H9"/>
<reference evidence="1 2" key="1">
    <citation type="submission" date="2014-10" db="EMBL/GenBank/DDBJ databases">
        <title>Draft genome of the hookworm Ancylostoma caninum.</title>
        <authorList>
            <person name="Mitreva M."/>
        </authorList>
    </citation>
    <scope>NUCLEOTIDE SEQUENCE [LARGE SCALE GENOMIC DNA]</scope>
    <source>
        <strain evidence="1 2">Baltimore</strain>
    </source>
</reference>
<organism evidence="1 2">
    <name type="scientific">Ancylostoma caninum</name>
    <name type="common">Dog hookworm</name>
    <dbReference type="NCBI Taxonomy" id="29170"/>
    <lineage>
        <taxon>Eukaryota</taxon>
        <taxon>Metazoa</taxon>
        <taxon>Ecdysozoa</taxon>
        <taxon>Nematoda</taxon>
        <taxon>Chromadorea</taxon>
        <taxon>Rhabditida</taxon>
        <taxon>Rhabditina</taxon>
        <taxon>Rhabditomorpha</taxon>
        <taxon>Strongyloidea</taxon>
        <taxon>Ancylostomatidae</taxon>
        <taxon>Ancylostomatinae</taxon>
        <taxon>Ancylostoma</taxon>
    </lineage>
</organism>
<keyword evidence="2" id="KW-1185">Reference proteome</keyword>
<dbReference type="EMBL" id="JOJR01011238">
    <property type="protein sequence ID" value="RCN25583.1"/>
    <property type="molecule type" value="Genomic_DNA"/>
</dbReference>
<protein>
    <submittedName>
        <fullName evidence="1">Uncharacterized protein</fullName>
    </submittedName>
</protein>
<accession>A0A368F0H9</accession>
<gene>
    <name evidence="1" type="ORF">ANCCAN_28703</name>
</gene>
<comment type="caution">
    <text evidence="1">The sequence shown here is derived from an EMBL/GenBank/DDBJ whole genome shotgun (WGS) entry which is preliminary data.</text>
</comment>